<dbReference type="SUPFAM" id="SSF53448">
    <property type="entry name" value="Nucleotide-diphospho-sugar transferases"/>
    <property type="match status" value="1"/>
</dbReference>
<evidence type="ECO:0000313" key="4">
    <source>
        <dbReference type="Proteomes" id="UP000095431"/>
    </source>
</evidence>
<dbReference type="GO" id="GO:0050501">
    <property type="term" value="F:hyaluronan synthase activity"/>
    <property type="evidence" value="ECO:0007669"/>
    <property type="project" value="UniProtKB-EC"/>
</dbReference>
<evidence type="ECO:0000313" key="3">
    <source>
        <dbReference type="EMBL" id="CUO07285.1"/>
    </source>
</evidence>
<reference evidence="3 4" key="1">
    <citation type="submission" date="2015-09" db="EMBL/GenBank/DDBJ databases">
        <authorList>
            <consortium name="Pathogen Informatics"/>
        </authorList>
    </citation>
    <scope>NUCLEOTIDE SEQUENCE [LARGE SCALE GENOMIC DNA]</scope>
    <source>
        <strain evidence="3 4">2789STDY5834863</strain>
    </source>
</reference>
<proteinExistence type="inferred from homology"/>
<dbReference type="Gene3D" id="3.90.550.10">
    <property type="entry name" value="Spore Coat Polysaccharide Biosynthesis Protein SpsA, Chain A"/>
    <property type="match status" value="1"/>
</dbReference>
<dbReference type="AlphaFoldDB" id="A0A174C5Y8"/>
<dbReference type="InterPro" id="IPR029044">
    <property type="entry name" value="Nucleotide-diphossugar_trans"/>
</dbReference>
<protein>
    <submittedName>
        <fullName evidence="3">Hyaluronan synthase</fullName>
        <ecNumber evidence="3">2.4.1.212</ecNumber>
    </submittedName>
</protein>
<organism evidence="3 4">
    <name type="scientific">Blautia wexlerae</name>
    <dbReference type="NCBI Taxonomy" id="418240"/>
    <lineage>
        <taxon>Bacteria</taxon>
        <taxon>Bacillati</taxon>
        <taxon>Bacillota</taxon>
        <taxon>Clostridia</taxon>
        <taxon>Lachnospirales</taxon>
        <taxon>Lachnospiraceae</taxon>
        <taxon>Blautia</taxon>
    </lineage>
</organism>
<keyword evidence="3" id="KW-0808">Transferase</keyword>
<dbReference type="RefSeq" id="WP_055200260.1">
    <property type="nucleotide sequence ID" value="NZ_AP031426.1"/>
</dbReference>
<dbReference type="PANTHER" id="PTHR43685">
    <property type="entry name" value="GLYCOSYLTRANSFERASE"/>
    <property type="match status" value="1"/>
</dbReference>
<evidence type="ECO:0000259" key="2">
    <source>
        <dbReference type="Pfam" id="PF00535"/>
    </source>
</evidence>
<dbReference type="EMBL" id="CYZN01000010">
    <property type="protein sequence ID" value="CUO07285.1"/>
    <property type="molecule type" value="Genomic_DNA"/>
</dbReference>
<dbReference type="EC" id="2.4.1.212" evidence="3"/>
<dbReference type="InterPro" id="IPR050834">
    <property type="entry name" value="Glycosyltransf_2"/>
</dbReference>
<sequence length="254" mass="29173">MNKPLVSVIMPVYNGEKYIRKAVESVYEQEVSLELLVIDDGSTDHTEEVLSAYEGREDFRYIKNQQNMGAAGSRNRGVGLAQGTYIAFLDADDWWEPGKLKEQLKRLEETGYVLCSTGRELMKADGSSTGRTIPVKEKITYRELLKHNSINCSSVILRRDVAREFPMEHDDSHEDYITWLKILRKYGCAAGINKPYLKYRLSEGGKSRNKLKSAAMTYNVYRYAGYGRIRSCIFFCSYAVHGIWKYCYCSLRSQ</sequence>
<feature type="domain" description="Glycosyltransferase 2-like" evidence="2">
    <location>
        <begin position="7"/>
        <end position="162"/>
    </location>
</feature>
<comment type="similarity">
    <text evidence="1">Belongs to the glycosyltransferase 2 family.</text>
</comment>
<evidence type="ECO:0000256" key="1">
    <source>
        <dbReference type="ARBA" id="ARBA00006739"/>
    </source>
</evidence>
<dbReference type="Proteomes" id="UP000095431">
    <property type="component" value="Unassembled WGS sequence"/>
</dbReference>
<name>A0A174C5Y8_9FIRM</name>
<dbReference type="Pfam" id="PF00535">
    <property type="entry name" value="Glycos_transf_2"/>
    <property type="match status" value="1"/>
</dbReference>
<accession>A0A174C5Y8</accession>
<gene>
    <name evidence="3" type="primary">hyaD_2</name>
    <name evidence="3" type="ORF">ERS852478_01779</name>
</gene>
<dbReference type="InterPro" id="IPR001173">
    <property type="entry name" value="Glyco_trans_2-like"/>
</dbReference>
<dbReference type="PANTHER" id="PTHR43685:SF11">
    <property type="entry name" value="GLYCOSYLTRANSFERASE TAGX-RELATED"/>
    <property type="match status" value="1"/>
</dbReference>
<keyword evidence="3" id="KW-0328">Glycosyltransferase</keyword>
<dbReference type="eggNOG" id="COG0463">
    <property type="taxonomic scope" value="Bacteria"/>
</dbReference>